<evidence type="ECO:0000256" key="3">
    <source>
        <dbReference type="RuleBase" id="RU361155"/>
    </source>
</evidence>
<keyword evidence="2 3" id="KW-0808">Transferase</keyword>
<proteinExistence type="inferred from homology"/>
<dbReference type="RefSeq" id="XP_008591140.1">
    <property type="nucleotide sequence ID" value="XM_008592918.1"/>
</dbReference>
<keyword evidence="5" id="KW-1185">Reference proteome</keyword>
<dbReference type="InterPro" id="IPR000863">
    <property type="entry name" value="Sulfotransferase_dom"/>
</dbReference>
<evidence type="ECO:0000256" key="1">
    <source>
        <dbReference type="ARBA" id="ARBA00005771"/>
    </source>
</evidence>
<sequence length="296" mass="35395">MMDPSKYDYRENFDKVHGILMYKDFVKYWDDVETFQARPDDIVIVTYPRSGTTWASEIIYLICKDGDVEKCNEDVIFNRIPFLECRKETFLNGVKQLNEMASPRILKTHLPRELLPASFWEKNCKIVYICRNAKDVAVSNYYFFQMINSYPDPGSFPEFVEEFMHGEVPYGSWFKHVISWWEERNNPHVLFILYEDMKEDIRKEVVKLIRFLGRKPSEELVEKIVQHTLFQEMKNNPCTNYTTVPDEIINQKVTPFIRKGITGDWKNHFTVALNERFDVHYEQQMNKCTLKFRTEI</sequence>
<dbReference type="PANTHER" id="PTHR11783">
    <property type="entry name" value="SULFOTRANSFERASE SULT"/>
    <property type="match status" value="1"/>
</dbReference>
<protein>
    <recommendedName>
        <fullName evidence="3">Sulfotransferase</fullName>
        <ecNumber evidence="3">2.8.2.-</ecNumber>
    </recommendedName>
</protein>
<evidence type="ECO:0000313" key="6">
    <source>
        <dbReference type="RefSeq" id="XP_008591140.1"/>
    </source>
</evidence>
<dbReference type="Gene3D" id="3.40.50.300">
    <property type="entry name" value="P-loop containing nucleotide triphosphate hydrolases"/>
    <property type="match status" value="1"/>
</dbReference>
<accession>A0ABM0SE49</accession>
<reference evidence="6" key="1">
    <citation type="submission" date="2025-08" db="UniProtKB">
        <authorList>
            <consortium name="RefSeq"/>
        </authorList>
    </citation>
    <scope>IDENTIFICATION</scope>
</reference>
<dbReference type="Proteomes" id="UP000694923">
    <property type="component" value="Unplaced"/>
</dbReference>
<evidence type="ECO:0000259" key="4">
    <source>
        <dbReference type="Pfam" id="PF00685"/>
    </source>
</evidence>
<dbReference type="EC" id="2.8.2.-" evidence="3"/>
<dbReference type="GeneID" id="103608488"/>
<name>A0ABM0SE49_GALVR</name>
<evidence type="ECO:0000313" key="5">
    <source>
        <dbReference type="Proteomes" id="UP000694923"/>
    </source>
</evidence>
<gene>
    <name evidence="6" type="primary">LOC103608488</name>
</gene>
<dbReference type="Pfam" id="PF00685">
    <property type="entry name" value="Sulfotransfer_1"/>
    <property type="match status" value="1"/>
</dbReference>
<organism evidence="5 6">
    <name type="scientific">Galeopterus variegatus</name>
    <name type="common">Malayan flying lemur</name>
    <name type="synonym">Cynocephalus variegatus</name>
    <dbReference type="NCBI Taxonomy" id="482537"/>
    <lineage>
        <taxon>Eukaryota</taxon>
        <taxon>Metazoa</taxon>
        <taxon>Chordata</taxon>
        <taxon>Craniata</taxon>
        <taxon>Vertebrata</taxon>
        <taxon>Euteleostomi</taxon>
        <taxon>Mammalia</taxon>
        <taxon>Eutheria</taxon>
        <taxon>Euarchontoglires</taxon>
        <taxon>Dermoptera</taxon>
        <taxon>Cynocephalidae</taxon>
        <taxon>Galeopterus</taxon>
    </lineage>
</organism>
<feature type="domain" description="Sulfotransferase" evidence="4">
    <location>
        <begin position="39"/>
        <end position="288"/>
    </location>
</feature>
<dbReference type="SUPFAM" id="SSF52540">
    <property type="entry name" value="P-loop containing nucleoside triphosphate hydrolases"/>
    <property type="match status" value="1"/>
</dbReference>
<comment type="similarity">
    <text evidence="1 3">Belongs to the sulfotransferase 1 family.</text>
</comment>
<dbReference type="InterPro" id="IPR027417">
    <property type="entry name" value="P-loop_NTPase"/>
</dbReference>
<evidence type="ECO:0000256" key="2">
    <source>
        <dbReference type="ARBA" id="ARBA00022679"/>
    </source>
</evidence>